<sequence length="70" mass="7921">MNSAKVAASFPSKTYRFRVHTPFPHFYLRVHSQHELIPPRLIDDTFPKVLNFSLDPANPDGATSQDVALL</sequence>
<protein>
    <submittedName>
        <fullName evidence="1">Uncharacterized protein</fullName>
    </submittedName>
</protein>
<organism evidence="1 2">
    <name type="scientific">Cerrena zonata</name>
    <dbReference type="NCBI Taxonomy" id="2478898"/>
    <lineage>
        <taxon>Eukaryota</taxon>
        <taxon>Fungi</taxon>
        <taxon>Dikarya</taxon>
        <taxon>Basidiomycota</taxon>
        <taxon>Agaricomycotina</taxon>
        <taxon>Agaricomycetes</taxon>
        <taxon>Polyporales</taxon>
        <taxon>Cerrenaceae</taxon>
        <taxon>Cerrena</taxon>
    </lineage>
</organism>
<evidence type="ECO:0000313" key="2">
    <source>
        <dbReference type="Proteomes" id="UP001385951"/>
    </source>
</evidence>
<reference evidence="1 2" key="1">
    <citation type="submission" date="2022-09" db="EMBL/GenBank/DDBJ databases">
        <authorList>
            <person name="Palmer J.M."/>
        </authorList>
    </citation>
    <scope>NUCLEOTIDE SEQUENCE [LARGE SCALE GENOMIC DNA]</scope>
    <source>
        <strain evidence="1 2">DSM 7382</strain>
    </source>
</reference>
<keyword evidence="2" id="KW-1185">Reference proteome</keyword>
<proteinExistence type="predicted"/>
<dbReference type="AlphaFoldDB" id="A0AAW0G7U3"/>
<name>A0AAW0G7U3_9APHY</name>
<comment type="caution">
    <text evidence="1">The sequence shown here is derived from an EMBL/GenBank/DDBJ whole genome shotgun (WGS) entry which is preliminary data.</text>
</comment>
<accession>A0AAW0G7U3</accession>
<dbReference type="Proteomes" id="UP001385951">
    <property type="component" value="Unassembled WGS sequence"/>
</dbReference>
<evidence type="ECO:0000313" key="1">
    <source>
        <dbReference type="EMBL" id="KAK7687215.1"/>
    </source>
</evidence>
<dbReference type="EMBL" id="JASBNA010000014">
    <property type="protein sequence ID" value="KAK7687215.1"/>
    <property type="molecule type" value="Genomic_DNA"/>
</dbReference>
<gene>
    <name evidence="1" type="ORF">QCA50_009720</name>
</gene>